<keyword evidence="1" id="KW-0732">Signal</keyword>
<sequence length="175" mass="18441">MVRTIIIAILCISCAIRCAKAFTSPQTRSSITIANAATNGQRHSYVSGTSTTSLPMAQISEAEAKKGIDKVVAALRRDKAAKQELGNLTKVNNILGYGSPKAGQIAVRFNASFKKGGMGLSSVPLPFGLGQSNESEGRGTMVGQVKASLDEKSGKVVECSVFRDLGYGRAFNLKV</sequence>
<name>A0A7S3Q7A7_9STRA</name>
<feature type="chain" id="PRO_5030591782" description="Plastid lipid-associated protein/fibrillin conserved domain-containing protein" evidence="1">
    <location>
        <begin position="22"/>
        <end position="175"/>
    </location>
</feature>
<protein>
    <recommendedName>
        <fullName evidence="3">Plastid lipid-associated protein/fibrillin conserved domain-containing protein</fullName>
    </recommendedName>
</protein>
<feature type="signal peptide" evidence="1">
    <location>
        <begin position="1"/>
        <end position="21"/>
    </location>
</feature>
<proteinExistence type="predicted"/>
<organism evidence="2">
    <name type="scientific">Chaetoceros debilis</name>
    <dbReference type="NCBI Taxonomy" id="122233"/>
    <lineage>
        <taxon>Eukaryota</taxon>
        <taxon>Sar</taxon>
        <taxon>Stramenopiles</taxon>
        <taxon>Ochrophyta</taxon>
        <taxon>Bacillariophyta</taxon>
        <taxon>Coscinodiscophyceae</taxon>
        <taxon>Chaetocerotophycidae</taxon>
        <taxon>Chaetocerotales</taxon>
        <taxon>Chaetocerotaceae</taxon>
        <taxon>Chaetoceros</taxon>
    </lineage>
</organism>
<evidence type="ECO:0008006" key="3">
    <source>
        <dbReference type="Google" id="ProtNLM"/>
    </source>
</evidence>
<dbReference type="EMBL" id="HBIO01016432">
    <property type="protein sequence ID" value="CAE0467796.1"/>
    <property type="molecule type" value="Transcribed_RNA"/>
</dbReference>
<evidence type="ECO:0000256" key="1">
    <source>
        <dbReference type="SAM" id="SignalP"/>
    </source>
</evidence>
<reference evidence="2" key="1">
    <citation type="submission" date="2021-01" db="EMBL/GenBank/DDBJ databases">
        <authorList>
            <person name="Corre E."/>
            <person name="Pelletier E."/>
            <person name="Niang G."/>
            <person name="Scheremetjew M."/>
            <person name="Finn R."/>
            <person name="Kale V."/>
            <person name="Holt S."/>
            <person name="Cochrane G."/>
            <person name="Meng A."/>
            <person name="Brown T."/>
            <person name="Cohen L."/>
        </authorList>
    </citation>
    <scope>NUCLEOTIDE SEQUENCE</scope>
    <source>
        <strain evidence="2">MM31A-1</strain>
    </source>
</reference>
<accession>A0A7S3Q7A7</accession>
<evidence type="ECO:0000313" key="2">
    <source>
        <dbReference type="EMBL" id="CAE0467796.1"/>
    </source>
</evidence>
<dbReference type="AlphaFoldDB" id="A0A7S3Q7A7"/>
<gene>
    <name evidence="2" type="ORF">CDEB00056_LOCUS12649</name>
</gene>